<dbReference type="GO" id="GO:0004708">
    <property type="term" value="F:MAP kinase kinase activity"/>
    <property type="evidence" value="ECO:0007669"/>
    <property type="project" value="UniProtKB-ARBA"/>
</dbReference>
<dbReference type="InterPro" id="IPR011009">
    <property type="entry name" value="Kinase-like_dom_sf"/>
</dbReference>
<sequence>MIEQSGNRSLKKKRNVKLSLNSNSSPLASQQLLNLPQEDGLNQSLKDLQIGLEFRLDLKAEDLMPLKEVGAGNGGTVTQVMHITTKTVMAKKIIHIDVNPTVRKQIQRELQVLHDCNSRYIVSFYGAFTSDSGISMCMEYMDVGSLDNIYKKNGPIPLDIIGKITIAVLEGLNYLYESHRIIHRDVKPSNILVNSKGQIKICDFGVSGKLINSIADTFVGTSNYMSPERIQGASYSVRSDVWSVGITLMELAMGRFPFPPDGSQLTVLELLQHIVHEPAPKLPQDQFPEDFSDFINQCLLKDVKIRPAPNDLLKHRYVKASAEANVDVEAWAKKLHRVSPFLTISLIYRWNYDFIAMVDEIVGLFILRIEMPICLFVDRNAFFYENAL</sequence>
<dbReference type="GO" id="GO:0005524">
    <property type="term" value="F:ATP binding"/>
    <property type="evidence" value="ECO:0007669"/>
    <property type="project" value="UniProtKB-UniRule"/>
</dbReference>
<dbReference type="PROSITE" id="PS00107">
    <property type="entry name" value="PROTEIN_KINASE_ATP"/>
    <property type="match status" value="1"/>
</dbReference>
<keyword evidence="6 8" id="KW-0067">ATP-binding</keyword>
<comment type="similarity">
    <text evidence="7">Belongs to the protein kinase superfamily. STE Ser/Thr protein kinase family. MAP kinase kinase subfamily.</text>
</comment>
<gene>
    <name evidence="11" type="ORF">DERYTH_LOCUS4228</name>
</gene>
<protein>
    <submittedName>
        <fullName evidence="11">9876_t:CDS:1</fullName>
    </submittedName>
</protein>
<comment type="caution">
    <text evidence="11">The sequence shown here is derived from an EMBL/GenBank/DDBJ whole genome shotgun (WGS) entry which is preliminary data.</text>
</comment>
<evidence type="ECO:0000256" key="7">
    <source>
        <dbReference type="ARBA" id="ARBA00038035"/>
    </source>
</evidence>
<dbReference type="EMBL" id="CAJVPY010001594">
    <property type="protein sequence ID" value="CAG8528536.1"/>
    <property type="molecule type" value="Genomic_DNA"/>
</dbReference>
<feature type="binding site" evidence="8">
    <location>
        <position position="92"/>
    </location>
    <ligand>
        <name>ATP</name>
        <dbReference type="ChEBI" id="CHEBI:30616"/>
    </ligand>
</feature>
<dbReference type="Gene3D" id="1.10.510.10">
    <property type="entry name" value="Transferase(Phosphotransferase) domain 1"/>
    <property type="match status" value="1"/>
</dbReference>
<evidence type="ECO:0000256" key="3">
    <source>
        <dbReference type="ARBA" id="ARBA00022679"/>
    </source>
</evidence>
<dbReference type="AlphaFoldDB" id="A0A9N9AF28"/>
<dbReference type="InterPro" id="IPR008271">
    <property type="entry name" value="Ser/Thr_kinase_AS"/>
</dbReference>
<evidence type="ECO:0000256" key="1">
    <source>
        <dbReference type="ARBA" id="ARBA00022527"/>
    </source>
</evidence>
<evidence type="ECO:0000259" key="10">
    <source>
        <dbReference type="PROSITE" id="PS50011"/>
    </source>
</evidence>
<dbReference type="InterPro" id="IPR017441">
    <property type="entry name" value="Protein_kinase_ATP_BS"/>
</dbReference>
<evidence type="ECO:0000256" key="6">
    <source>
        <dbReference type="ARBA" id="ARBA00022840"/>
    </source>
</evidence>
<dbReference type="SMART" id="SM00220">
    <property type="entry name" value="S_TKc"/>
    <property type="match status" value="1"/>
</dbReference>
<evidence type="ECO:0000256" key="5">
    <source>
        <dbReference type="ARBA" id="ARBA00022777"/>
    </source>
</evidence>
<keyword evidence="3" id="KW-0808">Transferase</keyword>
<keyword evidence="4 8" id="KW-0547">Nucleotide-binding</keyword>
<keyword evidence="5" id="KW-0418">Kinase</keyword>
<evidence type="ECO:0000313" key="11">
    <source>
        <dbReference type="EMBL" id="CAG8528536.1"/>
    </source>
</evidence>
<dbReference type="Gene3D" id="3.30.200.20">
    <property type="entry name" value="Phosphorylase Kinase, domain 1"/>
    <property type="match status" value="1"/>
</dbReference>
<evidence type="ECO:0000313" key="12">
    <source>
        <dbReference type="Proteomes" id="UP000789405"/>
    </source>
</evidence>
<dbReference type="Proteomes" id="UP000789405">
    <property type="component" value="Unassembled WGS sequence"/>
</dbReference>
<name>A0A9N9AF28_9GLOM</name>
<dbReference type="PANTHER" id="PTHR47448:SF1">
    <property type="entry name" value="SERINE_THREONINE-PROTEIN KINASE STE7 HOMOLOG"/>
    <property type="match status" value="1"/>
</dbReference>
<reference evidence="11" key="1">
    <citation type="submission" date="2021-06" db="EMBL/GenBank/DDBJ databases">
        <authorList>
            <person name="Kallberg Y."/>
            <person name="Tangrot J."/>
            <person name="Rosling A."/>
        </authorList>
    </citation>
    <scope>NUCLEOTIDE SEQUENCE</scope>
    <source>
        <strain evidence="11">MA453B</strain>
    </source>
</reference>
<dbReference type="OrthoDB" id="10252354at2759"/>
<dbReference type="InterPro" id="IPR050915">
    <property type="entry name" value="MAP_kinase_kinase"/>
</dbReference>
<evidence type="ECO:0000256" key="2">
    <source>
        <dbReference type="ARBA" id="ARBA00022553"/>
    </source>
</evidence>
<dbReference type="FunFam" id="3.30.200.20:FF:000040">
    <property type="entry name" value="Dual specificity mitogen-activated protein kinase kinase"/>
    <property type="match status" value="1"/>
</dbReference>
<accession>A0A9N9AF28</accession>
<evidence type="ECO:0000256" key="9">
    <source>
        <dbReference type="RuleBase" id="RU000304"/>
    </source>
</evidence>
<dbReference type="SUPFAM" id="SSF56112">
    <property type="entry name" value="Protein kinase-like (PK-like)"/>
    <property type="match status" value="1"/>
</dbReference>
<dbReference type="PANTHER" id="PTHR47448">
    <property type="entry name" value="DUAL SPECIFICITY MITOGEN-ACTIVATED PROTEIN KINASE KINASE DSOR1-LIKE PROTEIN"/>
    <property type="match status" value="1"/>
</dbReference>
<proteinExistence type="inferred from homology"/>
<keyword evidence="2" id="KW-0597">Phosphoprotein</keyword>
<keyword evidence="1 9" id="KW-0723">Serine/threonine-protein kinase</keyword>
<dbReference type="FunFam" id="1.10.510.10:FF:000921">
    <property type="entry name" value="Serine/threonine-protein kinase STE7"/>
    <property type="match status" value="1"/>
</dbReference>
<feature type="domain" description="Protein kinase" evidence="10">
    <location>
        <begin position="63"/>
        <end position="318"/>
    </location>
</feature>
<dbReference type="InterPro" id="IPR000719">
    <property type="entry name" value="Prot_kinase_dom"/>
</dbReference>
<dbReference type="GO" id="GO:0004674">
    <property type="term" value="F:protein serine/threonine kinase activity"/>
    <property type="evidence" value="ECO:0007669"/>
    <property type="project" value="UniProtKB-KW"/>
</dbReference>
<dbReference type="PROSITE" id="PS00108">
    <property type="entry name" value="PROTEIN_KINASE_ST"/>
    <property type="match status" value="1"/>
</dbReference>
<organism evidence="11 12">
    <name type="scientific">Dentiscutata erythropus</name>
    <dbReference type="NCBI Taxonomy" id="1348616"/>
    <lineage>
        <taxon>Eukaryota</taxon>
        <taxon>Fungi</taxon>
        <taxon>Fungi incertae sedis</taxon>
        <taxon>Mucoromycota</taxon>
        <taxon>Glomeromycotina</taxon>
        <taxon>Glomeromycetes</taxon>
        <taxon>Diversisporales</taxon>
        <taxon>Gigasporaceae</taxon>
        <taxon>Dentiscutata</taxon>
    </lineage>
</organism>
<dbReference type="GO" id="GO:0071507">
    <property type="term" value="P:pheromone response MAPK cascade"/>
    <property type="evidence" value="ECO:0007669"/>
    <property type="project" value="UniProtKB-ARBA"/>
</dbReference>
<dbReference type="Pfam" id="PF00069">
    <property type="entry name" value="Pkinase"/>
    <property type="match status" value="1"/>
</dbReference>
<evidence type="ECO:0000256" key="4">
    <source>
        <dbReference type="ARBA" id="ARBA00022741"/>
    </source>
</evidence>
<evidence type="ECO:0000256" key="8">
    <source>
        <dbReference type="PROSITE-ProRule" id="PRU10141"/>
    </source>
</evidence>
<keyword evidence="12" id="KW-1185">Reference proteome</keyword>
<dbReference type="PROSITE" id="PS50011">
    <property type="entry name" value="PROTEIN_KINASE_DOM"/>
    <property type="match status" value="1"/>
</dbReference>